<dbReference type="Gene3D" id="2.60.120.10">
    <property type="entry name" value="Jelly Rolls"/>
    <property type="match status" value="1"/>
</dbReference>
<organism evidence="2 3">
    <name type="scientific">Candidatus Monoglobus merdigallinarum</name>
    <dbReference type="NCBI Taxonomy" id="2838698"/>
    <lineage>
        <taxon>Bacteria</taxon>
        <taxon>Bacillati</taxon>
        <taxon>Bacillota</taxon>
        <taxon>Clostridia</taxon>
        <taxon>Monoglobales</taxon>
        <taxon>Monoglobaceae</taxon>
        <taxon>Monoglobus</taxon>
    </lineage>
</organism>
<sequence>MESLKKRLSCIIHTKQYYDDIIKIKIFKEENIMENNKNQTPGGMFGLGEENSAFAQYFIGKSYLKPLTDPQKTVFIANVTFEPGCRNNWHIHHADKGGGQLLICVDGKGWYQEEGKEAVSLSPGDVITIPAEVKHWHGAQSDSWFSHLAVECPGENTSNEWLEPVDDEAYGKLK</sequence>
<dbReference type="InterPro" id="IPR013096">
    <property type="entry name" value="Cupin_2"/>
</dbReference>
<reference evidence="2" key="2">
    <citation type="submission" date="2021-04" db="EMBL/GenBank/DDBJ databases">
        <authorList>
            <person name="Gilroy R."/>
        </authorList>
    </citation>
    <scope>NUCLEOTIDE SEQUENCE</scope>
    <source>
        <strain evidence="2">5790</strain>
    </source>
</reference>
<dbReference type="InterPro" id="IPR014710">
    <property type="entry name" value="RmlC-like_jellyroll"/>
</dbReference>
<dbReference type="Pfam" id="PF07883">
    <property type="entry name" value="Cupin_2"/>
    <property type="match status" value="1"/>
</dbReference>
<dbReference type="SUPFAM" id="SSF51182">
    <property type="entry name" value="RmlC-like cupins"/>
    <property type="match status" value="1"/>
</dbReference>
<feature type="domain" description="Cupin type-2" evidence="1">
    <location>
        <begin position="79"/>
        <end position="143"/>
    </location>
</feature>
<dbReference type="Proteomes" id="UP000824162">
    <property type="component" value="Unassembled WGS sequence"/>
</dbReference>
<dbReference type="PANTHER" id="PTHR43698:SF1">
    <property type="entry name" value="BLL4564 PROTEIN"/>
    <property type="match status" value="1"/>
</dbReference>
<evidence type="ECO:0000259" key="1">
    <source>
        <dbReference type="Pfam" id="PF07883"/>
    </source>
</evidence>
<evidence type="ECO:0000313" key="2">
    <source>
        <dbReference type="EMBL" id="HIV86018.1"/>
    </source>
</evidence>
<proteinExistence type="predicted"/>
<accession>A0A9D1PRD6</accession>
<protein>
    <submittedName>
        <fullName evidence="2">Cupin domain-containing protein</fullName>
    </submittedName>
</protein>
<dbReference type="CDD" id="cd02233">
    <property type="entry name" value="cupin_HNL-like"/>
    <property type="match status" value="1"/>
</dbReference>
<dbReference type="AlphaFoldDB" id="A0A9D1PRD6"/>
<gene>
    <name evidence="2" type="ORF">H9900_04325</name>
</gene>
<reference evidence="2" key="1">
    <citation type="journal article" date="2021" name="PeerJ">
        <title>Extensive microbial diversity within the chicken gut microbiome revealed by metagenomics and culture.</title>
        <authorList>
            <person name="Gilroy R."/>
            <person name="Ravi A."/>
            <person name="Getino M."/>
            <person name="Pursley I."/>
            <person name="Horton D.L."/>
            <person name="Alikhan N.F."/>
            <person name="Baker D."/>
            <person name="Gharbi K."/>
            <person name="Hall N."/>
            <person name="Watson M."/>
            <person name="Adriaenssens E.M."/>
            <person name="Foster-Nyarko E."/>
            <person name="Jarju S."/>
            <person name="Secka A."/>
            <person name="Antonio M."/>
            <person name="Oren A."/>
            <person name="Chaudhuri R.R."/>
            <person name="La Ragione R."/>
            <person name="Hildebrand F."/>
            <person name="Pallen M.J."/>
        </authorList>
    </citation>
    <scope>NUCLEOTIDE SEQUENCE</scope>
    <source>
        <strain evidence="2">5790</strain>
    </source>
</reference>
<evidence type="ECO:0000313" key="3">
    <source>
        <dbReference type="Proteomes" id="UP000824162"/>
    </source>
</evidence>
<name>A0A9D1PRD6_9FIRM</name>
<dbReference type="InterPro" id="IPR011051">
    <property type="entry name" value="RmlC_Cupin_sf"/>
</dbReference>
<dbReference type="PANTHER" id="PTHR43698">
    <property type="entry name" value="RIBD C-TERMINAL DOMAIN CONTAINING PROTEIN"/>
    <property type="match status" value="1"/>
</dbReference>
<comment type="caution">
    <text evidence="2">The sequence shown here is derived from an EMBL/GenBank/DDBJ whole genome shotgun (WGS) entry which is preliminary data.</text>
</comment>
<dbReference type="EMBL" id="DXIJ01000090">
    <property type="protein sequence ID" value="HIV86018.1"/>
    <property type="molecule type" value="Genomic_DNA"/>
</dbReference>
<dbReference type="InterPro" id="IPR047263">
    <property type="entry name" value="HNL-like_cupin"/>
</dbReference>